<dbReference type="Proteomes" id="UP000515162">
    <property type="component" value="Chromosome 3R"/>
</dbReference>
<evidence type="ECO:0000313" key="3">
    <source>
        <dbReference type="RefSeq" id="XP_033167457.1"/>
    </source>
</evidence>
<dbReference type="GeneID" id="117145786"/>
<proteinExistence type="predicted"/>
<accession>A0A6P8KJ46</accession>
<name>A0A6P8KJ46_DROMA</name>
<feature type="region of interest" description="Disordered" evidence="1">
    <location>
        <begin position="224"/>
        <end position="263"/>
    </location>
</feature>
<evidence type="ECO:0000256" key="1">
    <source>
        <dbReference type="SAM" id="MobiDB-lite"/>
    </source>
</evidence>
<dbReference type="AlphaFoldDB" id="A0A6P8KJ46"/>
<keyword evidence="2" id="KW-1185">Reference proteome</keyword>
<organism evidence="2 3">
    <name type="scientific">Drosophila mauritiana</name>
    <name type="common">Fruit fly</name>
    <dbReference type="NCBI Taxonomy" id="7226"/>
    <lineage>
        <taxon>Eukaryota</taxon>
        <taxon>Metazoa</taxon>
        <taxon>Ecdysozoa</taxon>
        <taxon>Arthropoda</taxon>
        <taxon>Hexapoda</taxon>
        <taxon>Insecta</taxon>
        <taxon>Pterygota</taxon>
        <taxon>Neoptera</taxon>
        <taxon>Endopterygota</taxon>
        <taxon>Diptera</taxon>
        <taxon>Brachycera</taxon>
        <taxon>Muscomorpha</taxon>
        <taxon>Ephydroidea</taxon>
        <taxon>Drosophilidae</taxon>
        <taxon>Drosophila</taxon>
        <taxon>Sophophora</taxon>
    </lineage>
</organism>
<gene>
    <name evidence="3" type="primary">LOC117145786</name>
</gene>
<dbReference type="RefSeq" id="XP_033167457.1">
    <property type="nucleotide sequence ID" value="XM_033311566.1"/>
</dbReference>
<sequence>MTDDNSASKSENIIPVFLSNFDEKEQVRQLFLYLHNLQDRLRHGIQEHQKVMQSSVKLLKEVGDVNDMMQLARCGHQAEATKIQRLIVGFEAVNAVNAAQTSGVAGMSLPSDLTEIQSLLMEFEHLNESQVLRESLENSNRARDSLEKVLGFLEKIGSESSRPSPQGSQLFGCPSASRSLREKIEAFNKVLDAAPEKLGDTCCHFKECFCSCCTLDESFESKGYNPLPVASKTNSGYEGDIDSEVEQPEQANNESRADIKADR</sequence>
<evidence type="ECO:0000313" key="2">
    <source>
        <dbReference type="Proteomes" id="UP000515162"/>
    </source>
</evidence>
<reference evidence="3" key="1">
    <citation type="submission" date="2025-08" db="UniProtKB">
        <authorList>
            <consortium name="RefSeq"/>
        </authorList>
    </citation>
    <scope>IDENTIFICATION</scope>
    <source>
        <strain evidence="3">Mau12</strain>
        <tissue evidence="3">Whole Body</tissue>
    </source>
</reference>
<protein>
    <submittedName>
        <fullName evidence="3">Uncharacterized protein LOC117145786</fullName>
    </submittedName>
</protein>